<protein>
    <recommendedName>
        <fullName evidence="3">GrdX protein</fullName>
    </recommendedName>
</protein>
<proteinExistence type="predicted"/>
<keyword evidence="2" id="KW-1185">Reference proteome</keyword>
<dbReference type="EMBL" id="FQXR01000006">
    <property type="protein sequence ID" value="SHH94743.1"/>
    <property type="molecule type" value="Genomic_DNA"/>
</dbReference>
<dbReference type="STRING" id="1123281.SAMN02745180_01478"/>
<organism evidence="1 2">
    <name type="scientific">Sporanaerobacter acetigenes DSM 13106</name>
    <dbReference type="NCBI Taxonomy" id="1123281"/>
    <lineage>
        <taxon>Bacteria</taxon>
        <taxon>Bacillati</taxon>
        <taxon>Bacillota</taxon>
        <taxon>Tissierellia</taxon>
        <taxon>Tissierellales</taxon>
        <taxon>Sporanaerobacteraceae</taxon>
        <taxon>Sporanaerobacter</taxon>
    </lineage>
</organism>
<dbReference type="OrthoDB" id="9815289at2"/>
<gene>
    <name evidence="1" type="ORF">SAMN02745180_01478</name>
</gene>
<name>A0A1M5X6A1_9FIRM</name>
<dbReference type="AlphaFoldDB" id="A0A1M5X6A1"/>
<sequence length="125" mass="14253">MGKNIVITNNPLVKSKYQDEISLEYYDIGYLELLMKVRDKVHLGYKLLTHPLSSSVKPNETPYKTIIISENSSLDADSLLIIENSILTTKKFLKDIAVSNWEDKILEDFQVVDLSIIEPAINKIL</sequence>
<accession>A0A1M5X6A1</accession>
<dbReference type="NCBIfam" id="NF038093">
    <property type="entry name" value="GrdX"/>
    <property type="match status" value="1"/>
</dbReference>
<evidence type="ECO:0008006" key="3">
    <source>
        <dbReference type="Google" id="ProtNLM"/>
    </source>
</evidence>
<reference evidence="1 2" key="1">
    <citation type="submission" date="2016-11" db="EMBL/GenBank/DDBJ databases">
        <authorList>
            <person name="Jaros S."/>
            <person name="Januszkiewicz K."/>
            <person name="Wedrychowicz H."/>
        </authorList>
    </citation>
    <scope>NUCLEOTIDE SEQUENCE [LARGE SCALE GENOMIC DNA]</scope>
    <source>
        <strain evidence="1 2">DSM 13106</strain>
    </source>
</reference>
<dbReference type="RefSeq" id="WP_072744152.1">
    <property type="nucleotide sequence ID" value="NZ_FQXR01000006.1"/>
</dbReference>
<evidence type="ECO:0000313" key="2">
    <source>
        <dbReference type="Proteomes" id="UP000184389"/>
    </source>
</evidence>
<dbReference type="Proteomes" id="UP000184389">
    <property type="component" value="Unassembled WGS sequence"/>
</dbReference>
<evidence type="ECO:0000313" key="1">
    <source>
        <dbReference type="EMBL" id="SHH94743.1"/>
    </source>
</evidence>
<dbReference type="InterPro" id="IPR047735">
    <property type="entry name" value="GrdX-like"/>
</dbReference>